<dbReference type="AlphaFoldDB" id="A0A931G4P4"/>
<keyword evidence="3" id="KW-1185">Reference proteome</keyword>
<organism evidence="2 3">
    <name type="scientific">Arthrobacter terrae</name>
    <dbReference type="NCBI Taxonomy" id="2935737"/>
    <lineage>
        <taxon>Bacteria</taxon>
        <taxon>Bacillati</taxon>
        <taxon>Actinomycetota</taxon>
        <taxon>Actinomycetes</taxon>
        <taxon>Micrococcales</taxon>
        <taxon>Micrococcaceae</taxon>
        <taxon>Arthrobacter</taxon>
    </lineage>
</organism>
<accession>A0A931G4P4</accession>
<feature type="transmembrane region" description="Helical" evidence="1">
    <location>
        <begin position="6"/>
        <end position="24"/>
    </location>
</feature>
<keyword evidence="1" id="KW-0472">Membrane</keyword>
<feature type="transmembrane region" description="Helical" evidence="1">
    <location>
        <begin position="36"/>
        <end position="57"/>
    </location>
</feature>
<dbReference type="Proteomes" id="UP000655366">
    <property type="component" value="Unassembled WGS sequence"/>
</dbReference>
<dbReference type="RefSeq" id="WP_196395979.1">
    <property type="nucleotide sequence ID" value="NZ_JADNYM010000006.1"/>
</dbReference>
<evidence type="ECO:0000256" key="1">
    <source>
        <dbReference type="SAM" id="Phobius"/>
    </source>
</evidence>
<keyword evidence="1" id="KW-0812">Transmembrane</keyword>
<gene>
    <name evidence="2" type="ORF">IV500_06410</name>
</gene>
<name>A0A931G4P4_9MICC</name>
<comment type="caution">
    <text evidence="2">The sequence shown here is derived from an EMBL/GenBank/DDBJ whole genome shotgun (WGS) entry which is preliminary data.</text>
</comment>
<reference evidence="2 3" key="1">
    <citation type="submission" date="2020-11" db="EMBL/GenBank/DDBJ databases">
        <title>Arthrobacter antarcticus sp. nov., isolated from Antarctic Soil.</title>
        <authorList>
            <person name="Li J."/>
        </authorList>
    </citation>
    <scope>NUCLEOTIDE SEQUENCE [LARGE SCALE GENOMIC DNA]</scope>
    <source>
        <strain evidence="2 3">Z1-20</strain>
    </source>
</reference>
<keyword evidence="1" id="KW-1133">Transmembrane helix</keyword>
<evidence type="ECO:0000313" key="3">
    <source>
        <dbReference type="Proteomes" id="UP000655366"/>
    </source>
</evidence>
<protein>
    <submittedName>
        <fullName evidence="2">Uncharacterized protein</fullName>
    </submittedName>
</protein>
<sequence>MNTSTKAGIAGTVGVLAIIGLALLDPLTRARFINEVLITWGFPLLLVIIIGAVLLATLASEKIGVSVLVCVLGLGGLVFYGMARTYNTSLEYASTVQESKDEMPTLKERAPFLVAERQASSNLSGINGQIGGTDYLADSNHYSTLVDRKGPFNPGYAAIINQTIALTGQATGKPCLFDEKHAGERMDGWLGNSLTRAIAAKDSMLIAKVADVWGYCDGDTPKVVVPVTKLSGWINPVHVPAGVAIYDGHTGNVEIRSEVKAGELPGPVIPVSYVERVNASLSTHNGDWWTMVTGQSGLTDEVKDDNDPNKDNHSAFSLALKGEPGSVFASPFTSRASSRSIEDIALLESGHVKAGETPTVTLYHLDNPRQSNAATADKIKADYSSLAGWATGLSVQEVIPVSHDEWAASIGLNQNVVYRVLVKADGSSCLTNADGEKIRCIDAAGKTVGASGTETPADGGQPSTMGAVNALSNEDLARLQSAVTAEVLKRLTQK</sequence>
<proteinExistence type="predicted"/>
<feature type="transmembrane region" description="Helical" evidence="1">
    <location>
        <begin position="63"/>
        <end position="83"/>
    </location>
</feature>
<evidence type="ECO:0000313" key="2">
    <source>
        <dbReference type="EMBL" id="MBG0739033.1"/>
    </source>
</evidence>
<dbReference type="EMBL" id="JADNYM010000006">
    <property type="protein sequence ID" value="MBG0739033.1"/>
    <property type="molecule type" value="Genomic_DNA"/>
</dbReference>